<dbReference type="Gene3D" id="3.20.20.80">
    <property type="entry name" value="Glycosidases"/>
    <property type="match status" value="1"/>
</dbReference>
<evidence type="ECO:0000313" key="3">
    <source>
        <dbReference type="Proteomes" id="UP000002357"/>
    </source>
</evidence>
<sequence length="750" mass="81717">MADQMVVRAQRFINTTYGNGATLGISKLDENGQTSWTVMYALTRALQYEMGISSLSDSFGPATLAAIGEKYGKLDDTTIPSANFCRIIQSALYCKGYDGGEIDGKYNARVKAAVQKLHGDMGVGTTYPGSSLWPKTTKGLFNMDAYVTVNGGSNGIRSVQQWLNGKYILRKDFYIIPCDGHHSRDVAKSMLYAVQYELGMADGVANGVFGPGTRSGLKGRTVSTGSTGVWVQLFSGGMLLNQRSVSFTSSFDSALANATSAFQSFVKLPVTGQGDFSTWASLLVSYGDQDRKGQACDGVTKITTARANTLKAEGITYVGRYLTNPIPNDTVLPEKAIQPGELKTIADNGLRCFPIYQTFGREAAQFNYPAGRAAGMAAINAALEHGFKPGTRIFFAVDFDALDHQVTNNVLPHFRGIQDAVTDDGGTFQIGVYGPRNVCTRVSAAGHSTASFVSDMSSGFSGNFGYPLPNDWAYDQIVTRTVGSGSGAIEIDVNIASGRDIGQASFNPPRPAGPDVRYDFNFLNALHSDLSKYMRSIGYADDGGTGTDARLFTHTQCFETIMSFDQQTTQLSNQYNMRKALIQTSAYWEMRHYDLIDQAVDHAVAAYHLQGVGTKRDSSTGIAQISGEVSIRAWNHCINKGLVTGQILNPTTDADIWTAWQKVNKDNGWSMRTVPLIHLWGVDGKPGGVNPPGGETTLRSMRLDYTEREIFQLIRRYQGFGDEAEADAQKRMALYQIFEKYNSIMRQLAG</sequence>
<dbReference type="OrthoDB" id="1795295at2"/>
<dbReference type="RefSeq" id="WP_003954444.1">
    <property type="nucleotide sequence ID" value="NZ_CM000913.1"/>
</dbReference>
<name>B5GRL8_STRCL</name>
<reference evidence="2 3" key="1">
    <citation type="journal article" date="2010" name="Genome Biol. Evol.">
        <title>The sequence of a 1.8-mb bacterial linear plasmid reveals a rich evolutionary reservoir of secondary metabolic pathways.</title>
        <authorList>
            <person name="Medema M.H."/>
            <person name="Trefzer A."/>
            <person name="Kovalchuk A."/>
            <person name="van den Berg M."/>
            <person name="Mueller U."/>
            <person name="Heijne W."/>
            <person name="Wu L."/>
            <person name="Alam M.T."/>
            <person name="Ronning C.M."/>
            <person name="Nierman W.C."/>
            <person name="Bovenberg R.A.L."/>
            <person name="Breitling R."/>
            <person name="Takano E."/>
        </authorList>
    </citation>
    <scope>NUCLEOTIDE SEQUENCE [LARGE SCALE GENOMIC DNA]</scope>
    <source>
        <strain evidence="3">ATCC 27064 / DSM 738 / JCM 4710 / NBRC 13307 / NCIMB 12785 / NRRL 3585 / VKM Ac-602</strain>
    </source>
</reference>
<feature type="domain" description="Rv2525c-like glycoside hydrolase-like" evidence="1">
    <location>
        <begin position="309"/>
        <end position="495"/>
    </location>
</feature>
<dbReference type="AlphaFoldDB" id="B5GRL8"/>
<evidence type="ECO:0000313" key="2">
    <source>
        <dbReference type="EMBL" id="EFG10055.1"/>
    </source>
</evidence>
<dbReference type="STRING" id="1901.BB341_04045"/>
<dbReference type="KEGG" id="sclf:BB341_04045"/>
<dbReference type="Proteomes" id="UP000002357">
    <property type="component" value="Chromosome"/>
</dbReference>
<dbReference type="InterPro" id="IPR017853">
    <property type="entry name" value="GH"/>
</dbReference>
<dbReference type="SUPFAM" id="SSF51445">
    <property type="entry name" value="(Trans)glycosidases"/>
    <property type="match status" value="1"/>
</dbReference>
<dbReference type="EMBL" id="CM000913">
    <property type="protein sequence ID" value="EFG10055.1"/>
    <property type="molecule type" value="Genomic_DNA"/>
</dbReference>
<organism evidence="2 3">
    <name type="scientific">Streptomyces clavuligerus</name>
    <dbReference type="NCBI Taxonomy" id="1901"/>
    <lineage>
        <taxon>Bacteria</taxon>
        <taxon>Bacillati</taxon>
        <taxon>Actinomycetota</taxon>
        <taxon>Actinomycetes</taxon>
        <taxon>Kitasatosporales</taxon>
        <taxon>Streptomycetaceae</taxon>
        <taxon>Streptomyces</taxon>
    </lineage>
</organism>
<dbReference type="SUPFAM" id="SSF47090">
    <property type="entry name" value="PGBD-like"/>
    <property type="match status" value="1"/>
</dbReference>
<proteinExistence type="predicted"/>
<dbReference type="Pfam" id="PF08924">
    <property type="entry name" value="Rv2525c_GlyHyd-like"/>
    <property type="match status" value="1"/>
</dbReference>
<dbReference type="InterPro" id="IPR015020">
    <property type="entry name" value="Rv2525c-like_Glyco_Hydro-like"/>
</dbReference>
<evidence type="ECO:0000259" key="1">
    <source>
        <dbReference type="Pfam" id="PF08924"/>
    </source>
</evidence>
<dbReference type="GeneID" id="93728584"/>
<protein>
    <submittedName>
        <fullName evidence="2">DUF1906 domain-containing protein</fullName>
    </submittedName>
</protein>
<gene>
    <name evidence="2" type="ORF">SCLAV_4982</name>
</gene>
<dbReference type="InterPro" id="IPR036365">
    <property type="entry name" value="PGBD-like_sf"/>
</dbReference>
<dbReference type="eggNOG" id="COG3409">
    <property type="taxonomic scope" value="Bacteria"/>
</dbReference>
<keyword evidence="3" id="KW-1185">Reference proteome</keyword>
<accession>B5GRL8</accession>
<dbReference type="CDD" id="cd06418">
    <property type="entry name" value="GH25_BacA-like"/>
    <property type="match status" value="1"/>
</dbReference>